<dbReference type="AlphaFoldDB" id="A0A1M6SIV0"/>
<name>A0A1M6SIV0_9BACT</name>
<dbReference type="STRING" id="1123071.SAMN02745181_3835"/>
<sequence>MPLFPSRILLGTAVALSLSSCSDTIYLKDVIYGSPYDRSHDRVYKNALAEGLDPEAAERRALLVGSNHSSETWSRRKAEEEQDKDDRDDDDTVHLKWN</sequence>
<dbReference type="Proteomes" id="UP000184510">
    <property type="component" value="Unassembled WGS sequence"/>
</dbReference>
<dbReference type="RefSeq" id="WP_143185368.1">
    <property type="nucleotide sequence ID" value="NZ_FQYR01000009.1"/>
</dbReference>
<evidence type="ECO:0000256" key="1">
    <source>
        <dbReference type="SAM" id="MobiDB-lite"/>
    </source>
</evidence>
<feature type="region of interest" description="Disordered" evidence="1">
    <location>
        <begin position="64"/>
        <end position="98"/>
    </location>
</feature>
<evidence type="ECO:0000313" key="2">
    <source>
        <dbReference type="EMBL" id="SHK44508.1"/>
    </source>
</evidence>
<dbReference type="InParanoid" id="A0A1M6SIV0"/>
<gene>
    <name evidence="2" type="ORF">SAMN02745181_3835</name>
</gene>
<protein>
    <submittedName>
        <fullName evidence="2">Uncharacterized protein</fullName>
    </submittedName>
</protein>
<evidence type="ECO:0000313" key="3">
    <source>
        <dbReference type="Proteomes" id="UP000184510"/>
    </source>
</evidence>
<feature type="compositionally biased region" description="Acidic residues" evidence="1">
    <location>
        <begin position="80"/>
        <end position="91"/>
    </location>
</feature>
<dbReference type="PROSITE" id="PS51257">
    <property type="entry name" value="PROKAR_LIPOPROTEIN"/>
    <property type="match status" value="1"/>
</dbReference>
<proteinExistence type="predicted"/>
<accession>A0A1M6SIV0</accession>
<reference evidence="2 3" key="1">
    <citation type="submission" date="2016-11" db="EMBL/GenBank/DDBJ databases">
        <authorList>
            <person name="Jaros S."/>
            <person name="Januszkiewicz K."/>
            <person name="Wedrychowicz H."/>
        </authorList>
    </citation>
    <scope>NUCLEOTIDE SEQUENCE [LARGE SCALE GENOMIC DNA]</scope>
    <source>
        <strain evidence="2 3">DSM 18772</strain>
    </source>
</reference>
<organism evidence="2 3">
    <name type="scientific">Rubritalea squalenifaciens DSM 18772</name>
    <dbReference type="NCBI Taxonomy" id="1123071"/>
    <lineage>
        <taxon>Bacteria</taxon>
        <taxon>Pseudomonadati</taxon>
        <taxon>Verrucomicrobiota</taxon>
        <taxon>Verrucomicrobiia</taxon>
        <taxon>Verrucomicrobiales</taxon>
        <taxon>Rubritaleaceae</taxon>
        <taxon>Rubritalea</taxon>
    </lineage>
</organism>
<keyword evidence="3" id="KW-1185">Reference proteome</keyword>
<dbReference type="EMBL" id="FQYR01000009">
    <property type="protein sequence ID" value="SHK44508.1"/>
    <property type="molecule type" value="Genomic_DNA"/>
</dbReference>